<evidence type="ECO:0000313" key="3">
    <source>
        <dbReference type="Proteomes" id="UP000763088"/>
    </source>
</evidence>
<sequence length="148" mass="17287">MKQILMIIMTWLITIATAQAQSGLNVSPLFEGKIIPTQRMVETRVKGKMLSKYQLTFFRSVRFKANNKQEINRVHDLIELDIKKNPGFAYGENYSSKKSHSKETFMLQLPKHGNQNRFLCYKRNNEEITVIYMEGTLNSLETLRELIK</sequence>
<dbReference type="AlphaFoldDB" id="A0A928BU87"/>
<name>A0A928BU87_XYLRU</name>
<evidence type="ECO:0000256" key="1">
    <source>
        <dbReference type="SAM" id="SignalP"/>
    </source>
</evidence>
<organism evidence="2 3">
    <name type="scientific">Xylanibacter ruminicola</name>
    <name type="common">Prevotella ruminicola</name>
    <dbReference type="NCBI Taxonomy" id="839"/>
    <lineage>
        <taxon>Bacteria</taxon>
        <taxon>Pseudomonadati</taxon>
        <taxon>Bacteroidota</taxon>
        <taxon>Bacteroidia</taxon>
        <taxon>Bacteroidales</taxon>
        <taxon>Prevotellaceae</taxon>
        <taxon>Xylanibacter</taxon>
    </lineage>
</organism>
<dbReference type="Pfam" id="PF19603">
    <property type="entry name" value="DUF6108"/>
    <property type="match status" value="1"/>
</dbReference>
<evidence type="ECO:0000313" key="2">
    <source>
        <dbReference type="EMBL" id="MBE6267299.1"/>
    </source>
</evidence>
<feature type="chain" id="PRO_5037762688" description="DUF4367 domain-containing protein" evidence="1">
    <location>
        <begin position="21"/>
        <end position="148"/>
    </location>
</feature>
<accession>A0A928BU87</accession>
<dbReference type="InterPro" id="IPR046090">
    <property type="entry name" value="DUF6108"/>
</dbReference>
<reference evidence="2" key="1">
    <citation type="submission" date="2019-04" db="EMBL/GenBank/DDBJ databases">
        <title>Evolution of Biomass-Degrading Anaerobic Consortia Revealed by Metagenomics.</title>
        <authorList>
            <person name="Peng X."/>
        </authorList>
    </citation>
    <scope>NUCLEOTIDE SEQUENCE</scope>
    <source>
        <strain evidence="2">SIG141</strain>
    </source>
</reference>
<comment type="caution">
    <text evidence="2">The sequence shown here is derived from an EMBL/GenBank/DDBJ whole genome shotgun (WGS) entry which is preliminary data.</text>
</comment>
<dbReference type="EMBL" id="SUYD01000019">
    <property type="protein sequence ID" value="MBE6267299.1"/>
    <property type="molecule type" value="Genomic_DNA"/>
</dbReference>
<gene>
    <name evidence="2" type="ORF">E7102_12695</name>
</gene>
<proteinExistence type="predicted"/>
<keyword evidence="1" id="KW-0732">Signal</keyword>
<dbReference type="Proteomes" id="UP000763088">
    <property type="component" value="Unassembled WGS sequence"/>
</dbReference>
<feature type="signal peptide" evidence="1">
    <location>
        <begin position="1"/>
        <end position="20"/>
    </location>
</feature>
<protein>
    <recommendedName>
        <fullName evidence="4">DUF4367 domain-containing protein</fullName>
    </recommendedName>
</protein>
<evidence type="ECO:0008006" key="4">
    <source>
        <dbReference type="Google" id="ProtNLM"/>
    </source>
</evidence>